<organism evidence="1 2">
    <name type="scientific">Pantoea eucrina</name>
    <dbReference type="NCBI Taxonomy" id="472693"/>
    <lineage>
        <taxon>Bacteria</taxon>
        <taxon>Pseudomonadati</taxon>
        <taxon>Pseudomonadota</taxon>
        <taxon>Gammaproteobacteria</taxon>
        <taxon>Enterobacterales</taxon>
        <taxon>Erwiniaceae</taxon>
        <taxon>Pantoea</taxon>
    </lineage>
</organism>
<dbReference type="InterPro" id="IPR036291">
    <property type="entry name" value="NAD(P)-bd_dom_sf"/>
</dbReference>
<dbReference type="InterPro" id="IPR052184">
    <property type="entry name" value="SDR_enzymes"/>
</dbReference>
<dbReference type="NCBIfam" id="NF006035">
    <property type="entry name" value="PRK08177.1"/>
    <property type="match status" value="1"/>
</dbReference>
<dbReference type="Pfam" id="PF00106">
    <property type="entry name" value="adh_short"/>
    <property type="match status" value="1"/>
</dbReference>
<dbReference type="PANTHER" id="PTHR45458:SF1">
    <property type="entry name" value="SHORT CHAIN DEHYDROGENASE"/>
    <property type="match status" value="1"/>
</dbReference>
<protein>
    <submittedName>
        <fullName evidence="1">SDR family oxidoreductase</fullName>
    </submittedName>
</protein>
<evidence type="ECO:0000313" key="1">
    <source>
        <dbReference type="EMBL" id="MBM0749322.1"/>
    </source>
</evidence>
<dbReference type="PRINTS" id="PR00081">
    <property type="entry name" value="GDHRDH"/>
</dbReference>
<sequence length="225" mass="24297">MSQSQRALVIGASKGIGLAVVQQFLQAGWDVTATFRRTAVSYQHDRLRWLALDITDGAARVALLQQLQGEQFDAVLINAGIFGPDAQQLQQAEDAELSELFITNAVAPVRLAESLLPLLRDKQSVVGITTSQLASLNENRVAAMPLYSASKAALNMLSRALAKEMRPQGATLLSLHPGWVKTDMGGENADITAEESAAGLVAQLQRYRGEGGHHYLDYKGDALAW</sequence>
<dbReference type="GeneID" id="84692181"/>
<keyword evidence="2" id="KW-1185">Reference proteome</keyword>
<reference evidence="1 2" key="1">
    <citation type="submission" date="2021-01" db="EMBL/GenBank/DDBJ databases">
        <title>Complete genome sequence of Pantoea eucrina OB49, a heavy metal tolerant bacterium with PGPR potential isolated from wheat in Algeria.</title>
        <authorList>
            <person name="Lekired A."/>
            <person name="Ouzari I.H."/>
        </authorList>
    </citation>
    <scope>NUCLEOTIDE SEQUENCE [LARGE SCALE GENOMIC DNA]</scope>
    <source>
        <strain evidence="1 2">OB49</strain>
    </source>
</reference>
<evidence type="ECO:0000313" key="2">
    <source>
        <dbReference type="Proteomes" id="UP000809137"/>
    </source>
</evidence>
<name>A0ABS1ZA55_9GAMM</name>
<accession>A0ABS1ZA55</accession>
<dbReference type="SUPFAM" id="SSF51735">
    <property type="entry name" value="NAD(P)-binding Rossmann-fold domains"/>
    <property type="match status" value="1"/>
</dbReference>
<dbReference type="EMBL" id="JAFCXS010000021">
    <property type="protein sequence ID" value="MBM0749322.1"/>
    <property type="molecule type" value="Genomic_DNA"/>
</dbReference>
<dbReference type="PROSITE" id="PS00061">
    <property type="entry name" value="ADH_SHORT"/>
    <property type="match status" value="1"/>
</dbReference>
<gene>
    <name evidence="1" type="ORF">JJB79_18220</name>
</gene>
<dbReference type="InterPro" id="IPR002347">
    <property type="entry name" value="SDR_fam"/>
</dbReference>
<comment type="caution">
    <text evidence="1">The sequence shown here is derived from an EMBL/GenBank/DDBJ whole genome shotgun (WGS) entry which is preliminary data.</text>
</comment>
<dbReference type="PANTHER" id="PTHR45458">
    <property type="entry name" value="SHORT-CHAIN DEHYDROGENASE/REDUCTASE SDR"/>
    <property type="match status" value="1"/>
</dbReference>
<dbReference type="Gene3D" id="3.40.50.720">
    <property type="entry name" value="NAD(P)-binding Rossmann-like Domain"/>
    <property type="match status" value="1"/>
</dbReference>
<dbReference type="RefSeq" id="WP_039379741.1">
    <property type="nucleotide sequence ID" value="NZ_CP083448.1"/>
</dbReference>
<dbReference type="Proteomes" id="UP000809137">
    <property type="component" value="Unassembled WGS sequence"/>
</dbReference>
<dbReference type="InterPro" id="IPR020904">
    <property type="entry name" value="Sc_DH/Rdtase_CS"/>
</dbReference>
<proteinExistence type="predicted"/>